<evidence type="ECO:0000256" key="3">
    <source>
        <dbReference type="ARBA" id="ARBA00022722"/>
    </source>
</evidence>
<dbReference type="EMBL" id="CP003620">
    <property type="protein sequence ID" value="AFZ13585.1"/>
    <property type="molecule type" value="Genomic_DNA"/>
</dbReference>
<keyword evidence="6 7" id="KW-0694">RNA-binding</keyword>
<evidence type="ECO:0000256" key="2">
    <source>
        <dbReference type="ARBA" id="ARBA00022694"/>
    </source>
</evidence>
<dbReference type="PATRIC" id="fig|1173022.3.peg.2967"/>
<dbReference type="GO" id="GO:0000049">
    <property type="term" value="F:tRNA binding"/>
    <property type="evidence" value="ECO:0007669"/>
    <property type="project" value="UniProtKB-UniRule"/>
</dbReference>
<gene>
    <name evidence="7" type="primary">rnpA</name>
    <name evidence="9" type="ORF">Cri9333_2734</name>
</gene>
<comment type="subunit">
    <text evidence="7">Consists of a catalytic RNA component (M1 or rnpB) and a protein subunit.</text>
</comment>
<protein>
    <recommendedName>
        <fullName evidence="7 8">Ribonuclease P protein component</fullName>
        <shortName evidence="7">RNase P protein</shortName>
        <shortName evidence="7">RNaseP protein</shortName>
        <ecNumber evidence="7 8">3.1.26.5</ecNumber>
    </recommendedName>
    <alternativeName>
        <fullName evidence="7">Protein C5</fullName>
    </alternativeName>
</protein>
<name>K9W2F6_9CYAN</name>
<dbReference type="NCBIfam" id="TIGR00188">
    <property type="entry name" value="rnpA"/>
    <property type="match status" value="1"/>
</dbReference>
<dbReference type="STRING" id="1173022.Cri9333_2734"/>
<evidence type="ECO:0000256" key="1">
    <source>
        <dbReference type="ARBA" id="ARBA00002663"/>
    </source>
</evidence>
<dbReference type="HOGENOM" id="CLU_117179_9_0_3"/>
<dbReference type="Gene3D" id="3.30.230.10">
    <property type="match status" value="1"/>
</dbReference>
<dbReference type="PANTHER" id="PTHR33992:SF1">
    <property type="entry name" value="RIBONUCLEASE P PROTEIN COMPONENT"/>
    <property type="match status" value="1"/>
</dbReference>
<dbReference type="PROSITE" id="PS00648">
    <property type="entry name" value="RIBONUCLEASE_P"/>
    <property type="match status" value="1"/>
</dbReference>
<dbReference type="SUPFAM" id="SSF54211">
    <property type="entry name" value="Ribosomal protein S5 domain 2-like"/>
    <property type="match status" value="1"/>
</dbReference>
<dbReference type="InterPro" id="IPR014721">
    <property type="entry name" value="Ribsml_uS5_D2-typ_fold_subgr"/>
</dbReference>
<keyword evidence="5 7" id="KW-0378">Hydrolase</keyword>
<dbReference type="InterPro" id="IPR020568">
    <property type="entry name" value="Ribosomal_Su5_D2-typ_SF"/>
</dbReference>
<evidence type="ECO:0000256" key="7">
    <source>
        <dbReference type="HAMAP-Rule" id="MF_00227"/>
    </source>
</evidence>
<accession>K9W2F6</accession>
<keyword evidence="3 7" id="KW-0540">Nuclease</keyword>
<dbReference type="GO" id="GO:0004526">
    <property type="term" value="F:ribonuclease P activity"/>
    <property type="evidence" value="ECO:0007669"/>
    <property type="project" value="UniProtKB-UniRule"/>
</dbReference>
<evidence type="ECO:0000313" key="9">
    <source>
        <dbReference type="EMBL" id="AFZ13585.1"/>
    </source>
</evidence>
<dbReference type="PANTHER" id="PTHR33992">
    <property type="entry name" value="RIBONUCLEASE P PROTEIN COMPONENT"/>
    <property type="match status" value="1"/>
</dbReference>
<dbReference type="GO" id="GO:0042781">
    <property type="term" value="F:3'-tRNA processing endoribonuclease activity"/>
    <property type="evidence" value="ECO:0007669"/>
    <property type="project" value="TreeGrafter"/>
</dbReference>
<dbReference type="RefSeq" id="WP_015203697.1">
    <property type="nucleotide sequence ID" value="NC_019753.1"/>
</dbReference>
<dbReference type="GO" id="GO:0030677">
    <property type="term" value="C:ribonuclease P complex"/>
    <property type="evidence" value="ECO:0007669"/>
    <property type="project" value="TreeGrafter"/>
</dbReference>
<proteinExistence type="inferred from homology"/>
<dbReference type="AlphaFoldDB" id="K9W2F6"/>
<evidence type="ECO:0000256" key="6">
    <source>
        <dbReference type="ARBA" id="ARBA00022884"/>
    </source>
</evidence>
<reference evidence="9 10" key="1">
    <citation type="submission" date="2012-06" db="EMBL/GenBank/DDBJ databases">
        <title>Finished chromosome of genome of Crinalium epipsammum PCC 9333.</title>
        <authorList>
            <consortium name="US DOE Joint Genome Institute"/>
            <person name="Gugger M."/>
            <person name="Coursin T."/>
            <person name="Rippka R."/>
            <person name="Tandeau De Marsac N."/>
            <person name="Huntemann M."/>
            <person name="Wei C.-L."/>
            <person name="Han J."/>
            <person name="Detter J.C."/>
            <person name="Han C."/>
            <person name="Tapia R."/>
            <person name="Davenport K."/>
            <person name="Daligault H."/>
            <person name="Erkkila T."/>
            <person name="Gu W."/>
            <person name="Munk A.C.C."/>
            <person name="Teshima H."/>
            <person name="Xu Y."/>
            <person name="Chain P."/>
            <person name="Chen A."/>
            <person name="Krypides N."/>
            <person name="Mavromatis K."/>
            <person name="Markowitz V."/>
            <person name="Szeto E."/>
            <person name="Ivanova N."/>
            <person name="Mikhailova N."/>
            <person name="Ovchinnikova G."/>
            <person name="Pagani I."/>
            <person name="Pati A."/>
            <person name="Goodwin L."/>
            <person name="Peters L."/>
            <person name="Pitluck S."/>
            <person name="Woyke T."/>
            <person name="Kerfeld C."/>
        </authorList>
    </citation>
    <scope>NUCLEOTIDE SEQUENCE [LARGE SCALE GENOMIC DNA]</scope>
    <source>
        <strain evidence="9 10">PCC 9333</strain>
    </source>
</reference>
<evidence type="ECO:0000313" key="10">
    <source>
        <dbReference type="Proteomes" id="UP000010472"/>
    </source>
</evidence>
<comment type="function">
    <text evidence="1 7">RNaseP catalyzes the removal of the 5'-leader sequence from pre-tRNA to produce the mature 5'-terminus. It can also cleave other RNA substrates such as 4.5S RNA. The protein component plays an auxiliary but essential role in vivo by binding to the 5'-leader sequence and broadening the substrate specificity of the ribozyme.</text>
</comment>
<dbReference type="InterPro" id="IPR000100">
    <property type="entry name" value="RNase_P"/>
</dbReference>
<dbReference type="Pfam" id="PF00825">
    <property type="entry name" value="Ribonuclease_P"/>
    <property type="match status" value="1"/>
</dbReference>
<evidence type="ECO:0000256" key="5">
    <source>
        <dbReference type="ARBA" id="ARBA00022801"/>
    </source>
</evidence>
<keyword evidence="10" id="KW-1185">Reference proteome</keyword>
<dbReference type="HAMAP" id="MF_00227">
    <property type="entry name" value="RNase_P"/>
    <property type="match status" value="1"/>
</dbReference>
<keyword evidence="4 7" id="KW-0255">Endonuclease</keyword>
<comment type="similarity">
    <text evidence="7">Belongs to the RnpA family.</text>
</comment>
<dbReference type="KEGG" id="cep:Cri9333_2734"/>
<dbReference type="GO" id="GO:0001682">
    <property type="term" value="P:tRNA 5'-leader removal"/>
    <property type="evidence" value="ECO:0007669"/>
    <property type="project" value="UniProtKB-UniRule"/>
</dbReference>
<evidence type="ECO:0000256" key="4">
    <source>
        <dbReference type="ARBA" id="ARBA00022759"/>
    </source>
</evidence>
<sequence>MALPKENRLRRRQDFKEVYQSGRRRTGAYFTVRSLKDKFRSPQSRRGATKADPTQAPNLILPTLIGISISQKVSKKAVVRNRIKRQIRAAIRQLLPRISPGLLVVIVVRPTASECVYVEILRELEQLLVEAEVINGHSRGSFL</sequence>
<dbReference type="eggNOG" id="COG0594">
    <property type="taxonomic scope" value="Bacteria"/>
</dbReference>
<keyword evidence="2 7" id="KW-0819">tRNA processing</keyword>
<dbReference type="InterPro" id="IPR020539">
    <property type="entry name" value="RNase_P_CS"/>
</dbReference>
<dbReference type="EC" id="3.1.26.5" evidence="7 8"/>
<evidence type="ECO:0000256" key="8">
    <source>
        <dbReference type="NCBIfam" id="TIGR00188"/>
    </source>
</evidence>
<organism evidence="9 10">
    <name type="scientific">Crinalium epipsammum PCC 9333</name>
    <dbReference type="NCBI Taxonomy" id="1173022"/>
    <lineage>
        <taxon>Bacteria</taxon>
        <taxon>Bacillati</taxon>
        <taxon>Cyanobacteriota</taxon>
        <taxon>Cyanophyceae</taxon>
        <taxon>Gomontiellales</taxon>
        <taxon>Gomontiellaceae</taxon>
        <taxon>Crinalium</taxon>
    </lineage>
</organism>
<comment type="catalytic activity">
    <reaction evidence="7">
        <text>Endonucleolytic cleavage of RNA, removing 5'-extranucleotides from tRNA precursor.</text>
        <dbReference type="EC" id="3.1.26.5"/>
    </reaction>
</comment>
<dbReference type="OrthoDB" id="458878at2"/>
<dbReference type="Proteomes" id="UP000010472">
    <property type="component" value="Chromosome"/>
</dbReference>